<dbReference type="EMBL" id="CP051128">
    <property type="protein sequence ID" value="QIZ08494.1"/>
    <property type="molecule type" value="Genomic_DNA"/>
</dbReference>
<dbReference type="AlphaFoldDB" id="A0A6H1P4H3"/>
<evidence type="ECO:0000313" key="1">
    <source>
        <dbReference type="EMBL" id="QIZ08494.1"/>
    </source>
</evidence>
<protein>
    <submittedName>
        <fullName evidence="1">Uncharacterized protein</fullName>
    </submittedName>
</protein>
<name>A0A6H1P4H3_PRIMG</name>
<proteinExistence type="predicted"/>
<evidence type="ECO:0000313" key="2">
    <source>
        <dbReference type="Proteomes" id="UP000501868"/>
    </source>
</evidence>
<accession>A0A6H1P4H3</accession>
<organism evidence="1 2">
    <name type="scientific">Priestia megaterium</name>
    <name type="common">Bacillus megaterium</name>
    <dbReference type="NCBI Taxonomy" id="1404"/>
    <lineage>
        <taxon>Bacteria</taxon>
        <taxon>Bacillati</taxon>
        <taxon>Bacillota</taxon>
        <taxon>Bacilli</taxon>
        <taxon>Bacillales</taxon>
        <taxon>Bacillaceae</taxon>
        <taxon>Priestia</taxon>
    </lineage>
</organism>
<sequence>MSEMSKAHELVGKAREIKGSRAIFLREVATSLRPEITKIKNDNMLSADGKIAKVKELKEQASKKFMNEVALRKQAYQLYLTNAKKLAKETIEKSFVSADEATRAKFSRDFSELRFKMALKDEKSAFNDLQSFLQKTPDSAYASLVLENFYELAGQFKTGEHKIGLSKAFDKLKADHTPVDVAEAYDIIEEVDNTIDNKLFLLMIPGDDPSVNVDYSIISELFTQDVVRYYQNPDIYFEKNDELIPVFVDPDEVVEKQKSKVDQAYDSLATIIEQKVKDGELKLGGNQ</sequence>
<gene>
    <name evidence="1" type="ORF">HFZ78_18745</name>
</gene>
<dbReference type="Proteomes" id="UP000501868">
    <property type="component" value="Chromosome"/>
</dbReference>
<reference evidence="1 2" key="1">
    <citation type="submission" date="2020-04" db="EMBL/GenBank/DDBJ databases">
        <title>Genome-Wide Identification of 5-Methylcytosine Sites in Bacterial Genomes By High-Throughput Sequencing of MspJI Restriction Fragments.</title>
        <authorList>
            <person name="Wu V."/>
        </authorList>
    </citation>
    <scope>NUCLEOTIDE SEQUENCE [LARGE SCALE GENOMIC DNA]</scope>
    <source>
        <strain evidence="1 2">S2</strain>
    </source>
</reference>
<reference evidence="1 2" key="2">
    <citation type="submission" date="2020-04" db="EMBL/GenBank/DDBJ databases">
        <authorList>
            <person name="Fomenkov A."/>
            <person name="Anton B.P."/>
            <person name="Roberts R.J."/>
        </authorList>
    </citation>
    <scope>NUCLEOTIDE SEQUENCE [LARGE SCALE GENOMIC DNA]</scope>
    <source>
        <strain evidence="1 2">S2</strain>
    </source>
</reference>